<protein>
    <recommendedName>
        <fullName evidence="4">Zinc metallopeptidase</fullName>
    </recommendedName>
</protein>
<dbReference type="RefSeq" id="WP_211302496.1">
    <property type="nucleotide sequence ID" value="NZ_FOMX01000005.1"/>
</dbReference>
<accession>A0A1I1VXZ9</accession>
<dbReference type="PANTHER" id="PTHR36434">
    <property type="entry name" value="MEMBRANE PROTEASE YUGP-RELATED"/>
    <property type="match status" value="1"/>
</dbReference>
<keyword evidence="3" id="KW-1185">Reference proteome</keyword>
<gene>
    <name evidence="2" type="ORF">SAMN02745121_02065</name>
</gene>
<dbReference type="PANTHER" id="PTHR36434:SF1">
    <property type="entry name" value="MEMBRANE PROTEASE YUGP-RELATED"/>
    <property type="match status" value="1"/>
</dbReference>
<feature type="transmembrane region" description="Helical" evidence="1">
    <location>
        <begin position="12"/>
        <end position="30"/>
    </location>
</feature>
<sequence>MVRAMWAFDPQYMLYMVPGLLLSLLASWYVHSTFRRYAQVPLQAGRGVTGAQAAAAVLAQAGVRDVRIEPIDGALSDHYDPAHKVLRLSPDVYAGRSVSAAGVAAHEAGHAIQHAQGYGLMRLRQALVLPARIGSQLSYIVIIAGLALHMLGLAWFGVFLFAGIFLFELVTLPVELDASRRARERLQAAGLVSRADYVGVKRVLDAAAFTYVAALVTTALQMLYFVTRIRGEER</sequence>
<evidence type="ECO:0000256" key="1">
    <source>
        <dbReference type="SAM" id="Phobius"/>
    </source>
</evidence>
<feature type="transmembrane region" description="Helical" evidence="1">
    <location>
        <begin position="206"/>
        <end position="226"/>
    </location>
</feature>
<proteinExistence type="predicted"/>
<organism evidence="2 3">
    <name type="scientific">Nannocystis exedens</name>
    <dbReference type="NCBI Taxonomy" id="54"/>
    <lineage>
        <taxon>Bacteria</taxon>
        <taxon>Pseudomonadati</taxon>
        <taxon>Myxococcota</taxon>
        <taxon>Polyangia</taxon>
        <taxon>Nannocystales</taxon>
        <taxon>Nannocystaceae</taxon>
        <taxon>Nannocystis</taxon>
    </lineage>
</organism>
<dbReference type="EMBL" id="FOMX01000005">
    <property type="protein sequence ID" value="SFD87774.1"/>
    <property type="molecule type" value="Genomic_DNA"/>
</dbReference>
<evidence type="ECO:0008006" key="4">
    <source>
        <dbReference type="Google" id="ProtNLM"/>
    </source>
</evidence>
<keyword evidence="1" id="KW-0812">Transmembrane</keyword>
<dbReference type="Pfam" id="PF04298">
    <property type="entry name" value="Zn_peptidase_2"/>
    <property type="match status" value="1"/>
</dbReference>
<dbReference type="Proteomes" id="UP000199400">
    <property type="component" value="Unassembled WGS sequence"/>
</dbReference>
<feature type="transmembrane region" description="Helical" evidence="1">
    <location>
        <begin position="139"/>
        <end position="167"/>
    </location>
</feature>
<reference evidence="3" key="1">
    <citation type="submission" date="2016-10" db="EMBL/GenBank/DDBJ databases">
        <authorList>
            <person name="Varghese N."/>
            <person name="Submissions S."/>
        </authorList>
    </citation>
    <scope>NUCLEOTIDE SEQUENCE [LARGE SCALE GENOMIC DNA]</scope>
    <source>
        <strain evidence="3">ATCC 25963</strain>
    </source>
</reference>
<keyword evidence="1" id="KW-1133">Transmembrane helix</keyword>
<keyword evidence="1" id="KW-0472">Membrane</keyword>
<evidence type="ECO:0000313" key="3">
    <source>
        <dbReference type="Proteomes" id="UP000199400"/>
    </source>
</evidence>
<dbReference type="InterPro" id="IPR007395">
    <property type="entry name" value="Zn_peptidase_2"/>
</dbReference>
<dbReference type="AlphaFoldDB" id="A0A1I1VXZ9"/>
<dbReference type="STRING" id="54.SAMN02745121_02065"/>
<name>A0A1I1VXZ9_9BACT</name>
<evidence type="ECO:0000313" key="2">
    <source>
        <dbReference type="EMBL" id="SFD87774.1"/>
    </source>
</evidence>